<accession>A0AAW0CLK1</accession>
<dbReference type="PANTHER" id="PTHR21310">
    <property type="entry name" value="AMINOGLYCOSIDE PHOSPHOTRANSFERASE-RELATED-RELATED"/>
    <property type="match status" value="1"/>
</dbReference>
<name>A0AAW0CLK1_9AGAR</name>
<dbReference type="Gene3D" id="3.90.1200.10">
    <property type="match status" value="1"/>
</dbReference>
<dbReference type="AlphaFoldDB" id="A0AAW0CLK1"/>
<dbReference type="PANTHER" id="PTHR21310:SF15">
    <property type="entry name" value="AMINOGLYCOSIDE PHOSPHOTRANSFERASE DOMAIN-CONTAINING PROTEIN"/>
    <property type="match status" value="1"/>
</dbReference>
<gene>
    <name evidence="2" type="ORF">VNI00_009683</name>
</gene>
<dbReference type="InterPro" id="IPR051678">
    <property type="entry name" value="AGP_Transferase"/>
</dbReference>
<proteinExistence type="predicted"/>
<evidence type="ECO:0000313" key="3">
    <source>
        <dbReference type="Proteomes" id="UP001383192"/>
    </source>
</evidence>
<reference evidence="2 3" key="1">
    <citation type="submission" date="2024-01" db="EMBL/GenBank/DDBJ databases">
        <title>A draft genome for a cacao thread blight-causing isolate of Paramarasmius palmivorus.</title>
        <authorList>
            <person name="Baruah I.K."/>
            <person name="Bukari Y."/>
            <person name="Amoako-Attah I."/>
            <person name="Meinhardt L.W."/>
            <person name="Bailey B.A."/>
            <person name="Cohen S.P."/>
        </authorList>
    </citation>
    <scope>NUCLEOTIDE SEQUENCE [LARGE SCALE GENOMIC DNA]</scope>
    <source>
        <strain evidence="2 3">GH-12</strain>
    </source>
</reference>
<organism evidence="2 3">
    <name type="scientific">Paramarasmius palmivorus</name>
    <dbReference type="NCBI Taxonomy" id="297713"/>
    <lineage>
        <taxon>Eukaryota</taxon>
        <taxon>Fungi</taxon>
        <taxon>Dikarya</taxon>
        <taxon>Basidiomycota</taxon>
        <taxon>Agaricomycotina</taxon>
        <taxon>Agaricomycetes</taxon>
        <taxon>Agaricomycetidae</taxon>
        <taxon>Agaricales</taxon>
        <taxon>Marasmiineae</taxon>
        <taxon>Marasmiaceae</taxon>
        <taxon>Paramarasmius</taxon>
    </lineage>
</organism>
<dbReference type="EMBL" id="JAYKXP010000036">
    <property type="protein sequence ID" value="KAK7040777.1"/>
    <property type="molecule type" value="Genomic_DNA"/>
</dbReference>
<dbReference type="InterPro" id="IPR002575">
    <property type="entry name" value="Aminoglycoside_PTrfase"/>
</dbReference>
<dbReference type="Pfam" id="PF01636">
    <property type="entry name" value="APH"/>
    <property type="match status" value="1"/>
</dbReference>
<dbReference type="InterPro" id="IPR011009">
    <property type="entry name" value="Kinase-like_dom_sf"/>
</dbReference>
<dbReference type="SUPFAM" id="SSF56112">
    <property type="entry name" value="Protein kinase-like (PK-like)"/>
    <property type="match status" value="1"/>
</dbReference>
<comment type="caution">
    <text evidence="2">The sequence shown here is derived from an EMBL/GenBank/DDBJ whole genome shotgun (WGS) entry which is preliminary data.</text>
</comment>
<evidence type="ECO:0000313" key="2">
    <source>
        <dbReference type="EMBL" id="KAK7040777.1"/>
    </source>
</evidence>
<feature type="domain" description="Aminoglycoside phosphotransferase" evidence="1">
    <location>
        <begin position="48"/>
        <end position="248"/>
    </location>
</feature>
<evidence type="ECO:0000259" key="1">
    <source>
        <dbReference type="Pfam" id="PF01636"/>
    </source>
</evidence>
<dbReference type="Proteomes" id="UP001383192">
    <property type="component" value="Unassembled WGS sequence"/>
</dbReference>
<protein>
    <recommendedName>
        <fullName evidence="1">Aminoglycoside phosphotransferase domain-containing protein</fullName>
    </recommendedName>
</protein>
<sequence>MSTINPRQDQLSWFEPPTEDEVAELILAERNGISEISFTSRVVNLHDGRYVKRSEKKEVLYTEAMAMEFIRTHTTIPVPRVHTVLTHGRHAYIVMDTVPGETLQDIAFEFSLGACRNYSQQLHTIVDELRSLSLKLQPDFSVSQTQLGAGRKDIYGQWPDKSFSNNKLFKFNQDIPSFSSFQDLISYILPPGETLELPLDEASTRPVLTHSDLASQNIMVDLDGNILGILDWEMFGWYPAFWERMMILCRASTRSRKVFGALEGPFGTFEPEMERFAEIVIGLAGPMFID</sequence>
<keyword evidence="3" id="KW-1185">Reference proteome</keyword>